<dbReference type="Proteomes" id="UP000736583">
    <property type="component" value="Unassembled WGS sequence"/>
</dbReference>
<evidence type="ECO:0000313" key="3">
    <source>
        <dbReference type="Proteomes" id="UP000736583"/>
    </source>
</evidence>
<keyword evidence="1" id="KW-0812">Transmembrane</keyword>
<gene>
    <name evidence="2" type="ORF">KQI89_10290</name>
</gene>
<protein>
    <recommendedName>
        <fullName evidence="4">ABC transporter permease</fullName>
    </recommendedName>
</protein>
<feature type="transmembrane region" description="Helical" evidence="1">
    <location>
        <begin position="491"/>
        <end position="512"/>
    </location>
</feature>
<feature type="transmembrane region" description="Helical" evidence="1">
    <location>
        <begin position="418"/>
        <end position="443"/>
    </location>
</feature>
<dbReference type="Pfam" id="PF16949">
    <property type="entry name" value="ABC_tran_2"/>
    <property type="match status" value="1"/>
</dbReference>
<organism evidence="2 3">
    <name type="scientific">Clostridium simiarum</name>
    <dbReference type="NCBI Taxonomy" id="2841506"/>
    <lineage>
        <taxon>Bacteria</taxon>
        <taxon>Bacillati</taxon>
        <taxon>Bacillota</taxon>
        <taxon>Clostridia</taxon>
        <taxon>Eubacteriales</taxon>
        <taxon>Clostridiaceae</taxon>
        <taxon>Clostridium</taxon>
    </lineage>
</organism>
<feature type="transmembrane region" description="Helical" evidence="1">
    <location>
        <begin position="329"/>
        <end position="351"/>
    </location>
</feature>
<feature type="transmembrane region" description="Helical" evidence="1">
    <location>
        <begin position="145"/>
        <end position="173"/>
    </location>
</feature>
<feature type="transmembrane region" description="Helical" evidence="1">
    <location>
        <begin position="256"/>
        <end position="277"/>
    </location>
</feature>
<feature type="transmembrane region" description="Helical" evidence="1">
    <location>
        <begin position="185"/>
        <end position="205"/>
    </location>
</feature>
<evidence type="ECO:0000256" key="1">
    <source>
        <dbReference type="SAM" id="Phobius"/>
    </source>
</evidence>
<feature type="transmembrane region" description="Helical" evidence="1">
    <location>
        <begin position="70"/>
        <end position="94"/>
    </location>
</feature>
<accession>A0ABS6F2R5</accession>
<dbReference type="RefSeq" id="WP_216457003.1">
    <property type="nucleotide sequence ID" value="NZ_JAHLQL010000003.1"/>
</dbReference>
<keyword evidence="1" id="KW-1133">Transmembrane helix</keyword>
<sequence>MSKIFVLVKILLKNGTGSEGKRKRKYSGMILNIFLTIILIMSLGVPLGAFTSALYDTFASFGQEGIVLNLGFSMASLIIFIFGILYVLTTFYFAKDIESFLPLPLKAEEILSAKFITVLVYEYLTELIVLAPVIIIYGIKAGLGLGYWIVSVVIFLLLPVLPLVMASILNMIIMRFTNLGKHKDALRTIGGVLAIFFGVGVNLLVQRSTASGMSEEKIVEMLSQGNNSMLNIFNSLFPTSKLASLSLISNSINKNMINLALFMIITIASVMIFMVLAKMLYFKGVMGVSESFARRKQLKSNELDKRVTENSKIKTYVLKELKILFRTPAFLVNCVIGNFIWPIFLIVYVFLDTGKLSVITNMTQNINDPKILGLIIGIAFSITLFISGTSVIACTSISREGEAMFINKYIPMTYKEQIYSKIISSIIVNMISVVLITIILAILKFPLMLIAMIFIISTLSNIIAAVLGVVIDINRPKLNWDNEQKAVKQNLNSLISTLITLVIAALNIFAFIKLQPSLLSGFVSLTLLSLIIVLLLLYYINNKGHRTYGKIE</sequence>
<dbReference type="InterPro" id="IPR031599">
    <property type="entry name" value="ABC_tran_2"/>
</dbReference>
<dbReference type="EMBL" id="JAHLQL010000003">
    <property type="protein sequence ID" value="MBU5592149.1"/>
    <property type="molecule type" value="Genomic_DNA"/>
</dbReference>
<reference evidence="2 3" key="1">
    <citation type="submission" date="2021-06" db="EMBL/GenBank/DDBJ databases">
        <authorList>
            <person name="Sun Q."/>
            <person name="Li D."/>
        </authorList>
    </citation>
    <scope>NUCLEOTIDE SEQUENCE [LARGE SCALE GENOMIC DNA]</scope>
    <source>
        <strain evidence="2 3">MSJ-4</strain>
    </source>
</reference>
<evidence type="ECO:0008006" key="4">
    <source>
        <dbReference type="Google" id="ProtNLM"/>
    </source>
</evidence>
<feature type="transmembrane region" description="Helical" evidence="1">
    <location>
        <begin position="518"/>
        <end position="540"/>
    </location>
</feature>
<feature type="transmembrane region" description="Helical" evidence="1">
    <location>
        <begin position="449"/>
        <end position="471"/>
    </location>
</feature>
<feature type="transmembrane region" description="Helical" evidence="1">
    <location>
        <begin position="29"/>
        <end position="50"/>
    </location>
</feature>
<feature type="transmembrane region" description="Helical" evidence="1">
    <location>
        <begin position="371"/>
        <end position="397"/>
    </location>
</feature>
<comment type="caution">
    <text evidence="2">The sequence shown here is derived from an EMBL/GenBank/DDBJ whole genome shotgun (WGS) entry which is preliminary data.</text>
</comment>
<proteinExistence type="predicted"/>
<keyword evidence="3" id="KW-1185">Reference proteome</keyword>
<keyword evidence="1" id="KW-0472">Membrane</keyword>
<feature type="transmembrane region" description="Helical" evidence="1">
    <location>
        <begin position="115"/>
        <end position="139"/>
    </location>
</feature>
<evidence type="ECO:0000313" key="2">
    <source>
        <dbReference type="EMBL" id="MBU5592149.1"/>
    </source>
</evidence>
<name>A0ABS6F2R5_9CLOT</name>